<gene>
    <name evidence="7" type="ORF">SAMN05660686_01265</name>
</gene>
<dbReference type="PANTHER" id="PTHR30468">
    <property type="entry name" value="ALPHA-KETOGLUTARATE-DEPENDENT SULFONATE DIOXYGENASE"/>
    <property type="match status" value="1"/>
</dbReference>
<evidence type="ECO:0000256" key="2">
    <source>
        <dbReference type="ARBA" id="ARBA00022723"/>
    </source>
</evidence>
<keyword evidence="4" id="KW-0560">Oxidoreductase</keyword>
<evidence type="ECO:0000256" key="1">
    <source>
        <dbReference type="ARBA" id="ARBA00005896"/>
    </source>
</evidence>
<keyword evidence="5" id="KW-0408">Iron</keyword>
<dbReference type="RefSeq" id="WP_028795518.1">
    <property type="nucleotide sequence ID" value="NZ_FNBW01000003.1"/>
</dbReference>
<accession>A0A8G2BFQ8</accession>
<dbReference type="Pfam" id="PF02668">
    <property type="entry name" value="TauD"/>
    <property type="match status" value="1"/>
</dbReference>
<evidence type="ECO:0000259" key="6">
    <source>
        <dbReference type="Pfam" id="PF02668"/>
    </source>
</evidence>
<reference evidence="7 8" key="1">
    <citation type="submission" date="2016-10" db="EMBL/GenBank/DDBJ databases">
        <authorList>
            <person name="Varghese N."/>
            <person name="Submissions S."/>
        </authorList>
    </citation>
    <scope>NUCLEOTIDE SEQUENCE [LARGE SCALE GENOMIC DNA]</scope>
    <source>
        <strain evidence="7 8">DSM 18839</strain>
    </source>
</reference>
<name>A0A8G2BFQ8_9PROT</name>
<dbReference type="SUPFAM" id="SSF51197">
    <property type="entry name" value="Clavaminate synthase-like"/>
    <property type="match status" value="1"/>
</dbReference>
<dbReference type="GO" id="GO:0005737">
    <property type="term" value="C:cytoplasm"/>
    <property type="evidence" value="ECO:0007669"/>
    <property type="project" value="TreeGrafter"/>
</dbReference>
<feature type="domain" description="TauD/TfdA-like" evidence="6">
    <location>
        <begin position="9"/>
        <end position="268"/>
    </location>
</feature>
<evidence type="ECO:0000313" key="7">
    <source>
        <dbReference type="EMBL" id="SDF41967.1"/>
    </source>
</evidence>
<dbReference type="EMBL" id="FNBW01000003">
    <property type="protein sequence ID" value="SDF41967.1"/>
    <property type="molecule type" value="Genomic_DNA"/>
</dbReference>
<comment type="caution">
    <text evidence="7">The sequence shown here is derived from an EMBL/GenBank/DDBJ whole genome shotgun (WGS) entry which is preliminary data.</text>
</comment>
<dbReference type="AlphaFoldDB" id="A0A8G2BFQ8"/>
<evidence type="ECO:0000256" key="3">
    <source>
        <dbReference type="ARBA" id="ARBA00022964"/>
    </source>
</evidence>
<dbReference type="Gene3D" id="3.60.130.10">
    <property type="entry name" value="Clavaminate synthase-like"/>
    <property type="match status" value="1"/>
</dbReference>
<dbReference type="InterPro" id="IPR042098">
    <property type="entry name" value="TauD-like_sf"/>
</dbReference>
<organism evidence="7 8">
    <name type="scientific">Thalassobaculum litoreum DSM 18839</name>
    <dbReference type="NCBI Taxonomy" id="1123362"/>
    <lineage>
        <taxon>Bacteria</taxon>
        <taxon>Pseudomonadati</taxon>
        <taxon>Pseudomonadota</taxon>
        <taxon>Alphaproteobacteria</taxon>
        <taxon>Rhodospirillales</taxon>
        <taxon>Thalassobaculaceae</taxon>
        <taxon>Thalassobaculum</taxon>
    </lineage>
</organism>
<sequence>MSNLPFPNEPMAPHIGLEITGLDLNALDDDTTAALRQAFNDRHVLVIRDQDMTPEQQVRFAERIGEPDIYPLLNGIDGFPMVTPIIKEPEERNNFGGLWHSDTTYMEKPPMATMLLAREIPPVGGDTLFASQVAAYEALSDGMKAMLAPLRAINSSAKANATKTREDRVKGDDAKKEFTSCHPVVRTHPETGKKALYLNVGHTVRFDGFTEEESAPLLGWLHQHQCREEFQCRVRWREGTLVMWDNRAAMHYPVNDYHGHRREMHRITLKGGTVT</sequence>
<evidence type="ECO:0000256" key="4">
    <source>
        <dbReference type="ARBA" id="ARBA00023002"/>
    </source>
</evidence>
<dbReference type="InterPro" id="IPR003819">
    <property type="entry name" value="TauD/TfdA-like"/>
</dbReference>
<evidence type="ECO:0000313" key="8">
    <source>
        <dbReference type="Proteomes" id="UP000198615"/>
    </source>
</evidence>
<dbReference type="OrthoDB" id="7346227at2"/>
<keyword evidence="2" id="KW-0479">Metal-binding</keyword>
<keyword evidence="8" id="KW-1185">Reference proteome</keyword>
<dbReference type="InterPro" id="IPR051323">
    <property type="entry name" value="AtsK-like"/>
</dbReference>
<proteinExistence type="inferred from homology"/>
<dbReference type="PANTHER" id="PTHR30468:SF1">
    <property type="entry name" value="ALPHA-KETOGLUTARATE-DEPENDENT SULFONATE DIOXYGENASE"/>
    <property type="match status" value="1"/>
</dbReference>
<keyword evidence="3 7" id="KW-0223">Dioxygenase</keyword>
<protein>
    <submittedName>
        <fullName evidence="7">Taurine dioxygenase</fullName>
    </submittedName>
</protein>
<dbReference type="Proteomes" id="UP000198615">
    <property type="component" value="Unassembled WGS sequence"/>
</dbReference>
<dbReference type="GO" id="GO:0046872">
    <property type="term" value="F:metal ion binding"/>
    <property type="evidence" value="ECO:0007669"/>
    <property type="project" value="UniProtKB-KW"/>
</dbReference>
<dbReference type="GO" id="GO:0016706">
    <property type="term" value="F:2-oxoglutarate-dependent dioxygenase activity"/>
    <property type="evidence" value="ECO:0007669"/>
    <property type="project" value="UniProtKB-ARBA"/>
</dbReference>
<evidence type="ECO:0000256" key="5">
    <source>
        <dbReference type="ARBA" id="ARBA00023004"/>
    </source>
</evidence>
<comment type="similarity">
    <text evidence="1">Belongs to the TfdA dioxygenase family.</text>
</comment>